<accession>A0ABQ8IBK2</accession>
<proteinExistence type="predicted"/>
<protein>
    <submittedName>
        <fullName evidence="2">Uncharacterized protein</fullName>
    </submittedName>
</protein>
<reference evidence="2 3" key="1">
    <citation type="submission" date="2021-02" db="EMBL/GenBank/DDBJ databases">
        <title>Plant Genome Project.</title>
        <authorList>
            <person name="Zhang R.-G."/>
        </authorList>
    </citation>
    <scope>NUCLEOTIDE SEQUENCE [LARGE SCALE GENOMIC DNA]</scope>
    <source>
        <tissue evidence="2">Leaves</tissue>
    </source>
</reference>
<keyword evidence="1" id="KW-0732">Signal</keyword>
<gene>
    <name evidence="2" type="ORF">JRO89_XS03G0241300</name>
</gene>
<organism evidence="2 3">
    <name type="scientific">Xanthoceras sorbifolium</name>
    <dbReference type="NCBI Taxonomy" id="99658"/>
    <lineage>
        <taxon>Eukaryota</taxon>
        <taxon>Viridiplantae</taxon>
        <taxon>Streptophyta</taxon>
        <taxon>Embryophyta</taxon>
        <taxon>Tracheophyta</taxon>
        <taxon>Spermatophyta</taxon>
        <taxon>Magnoliopsida</taxon>
        <taxon>eudicotyledons</taxon>
        <taxon>Gunneridae</taxon>
        <taxon>Pentapetalae</taxon>
        <taxon>rosids</taxon>
        <taxon>malvids</taxon>
        <taxon>Sapindales</taxon>
        <taxon>Sapindaceae</taxon>
        <taxon>Xanthoceroideae</taxon>
        <taxon>Xanthoceras</taxon>
    </lineage>
</organism>
<sequence>MVTSNISFVLVRFLLSAFLLSLLLVCSVKETYGFEERECLTHTFQLSSLFASSVCNHSTKANERVSTFKIVDKYGPCFQPNRQRAVYPSHTDILRSDRAPIKSIHARLSMDSGLRRDMIEIKSASIPAKDVSAQHVICKRNQCLTVQSLVHMSLFPRLIRSVNMYVVQVMYHQVLPHYASMASDKETAQFLLGSSPKKP</sequence>
<keyword evidence="3" id="KW-1185">Reference proteome</keyword>
<feature type="chain" id="PRO_5045868210" evidence="1">
    <location>
        <begin position="34"/>
        <end position="199"/>
    </location>
</feature>
<evidence type="ECO:0000313" key="2">
    <source>
        <dbReference type="EMBL" id="KAH7574026.1"/>
    </source>
</evidence>
<name>A0ABQ8IBK2_9ROSI</name>
<evidence type="ECO:0000313" key="3">
    <source>
        <dbReference type="Proteomes" id="UP000827721"/>
    </source>
</evidence>
<comment type="caution">
    <text evidence="2">The sequence shown here is derived from an EMBL/GenBank/DDBJ whole genome shotgun (WGS) entry which is preliminary data.</text>
</comment>
<dbReference type="Proteomes" id="UP000827721">
    <property type="component" value="Unassembled WGS sequence"/>
</dbReference>
<feature type="signal peptide" evidence="1">
    <location>
        <begin position="1"/>
        <end position="33"/>
    </location>
</feature>
<evidence type="ECO:0000256" key="1">
    <source>
        <dbReference type="SAM" id="SignalP"/>
    </source>
</evidence>
<dbReference type="EMBL" id="JAFEMO010000003">
    <property type="protein sequence ID" value="KAH7574026.1"/>
    <property type="molecule type" value="Genomic_DNA"/>
</dbReference>